<dbReference type="Pfam" id="PF00226">
    <property type="entry name" value="DnaJ"/>
    <property type="match status" value="1"/>
</dbReference>
<dbReference type="PANTHER" id="PTHR43096:SF48">
    <property type="entry name" value="CHAPERONE PROTEIN DNAJ"/>
    <property type="match status" value="1"/>
</dbReference>
<dbReference type="InterPro" id="IPR008971">
    <property type="entry name" value="HSP40/DnaJ_pept-bd"/>
</dbReference>
<comment type="caution">
    <text evidence="4">The sequence shown here is derived from an EMBL/GenBank/DDBJ whole genome shotgun (WGS) entry which is preliminary data.</text>
</comment>
<dbReference type="EMBL" id="JBIRUI010000001">
    <property type="protein sequence ID" value="MFI1712132.1"/>
    <property type="molecule type" value="Genomic_DNA"/>
</dbReference>
<dbReference type="SMART" id="SM00271">
    <property type="entry name" value="DnaJ"/>
    <property type="match status" value="1"/>
</dbReference>
<sequence length="331" mass="34695">MAQTNRDYYDVLGVSRTAGTEEIQRAYRNLARRWHPDLNEDPAAEERFKEISEAYEVLSDPDHRKRYDRYGHAWQQVPEGAAAGPGGPGGPFGAGGGRRVYVDTGGGPGFAGGFGATGFGGTDFEDLFGGAGGRTGAGGRAGTGGFGRMPGADREAEITLGVEDAYTGGRRRITFDTASGPRGYEVTIPPGVTDGQRIRLAGQGGAGSGGGPAGDLYLRVRLAPHPRFRVEGRDITVDLPVAPWEAALGASVPVDTPGGTARVDLPPGSSSGRRLRLRGRGMPNPRGPAGDLYAEVRIAVPADLTPAERELFERLAARSRFDPRAPAGGRG</sequence>
<evidence type="ECO:0000313" key="5">
    <source>
        <dbReference type="Proteomes" id="UP001611339"/>
    </source>
</evidence>
<feature type="domain" description="J" evidence="3">
    <location>
        <begin position="7"/>
        <end position="71"/>
    </location>
</feature>
<evidence type="ECO:0000259" key="3">
    <source>
        <dbReference type="PROSITE" id="PS50076"/>
    </source>
</evidence>
<dbReference type="RefSeq" id="WP_398706419.1">
    <property type="nucleotide sequence ID" value="NZ_JBIRUI010000001.1"/>
</dbReference>
<evidence type="ECO:0000256" key="2">
    <source>
        <dbReference type="SAM" id="MobiDB-lite"/>
    </source>
</evidence>
<dbReference type="InterPro" id="IPR036869">
    <property type="entry name" value="J_dom_sf"/>
</dbReference>
<proteinExistence type="predicted"/>
<dbReference type="InterPro" id="IPR018253">
    <property type="entry name" value="DnaJ_domain_CS"/>
</dbReference>
<organism evidence="4 5">
    <name type="scientific">Streptomyces litmocidini</name>
    <dbReference type="NCBI Taxonomy" id="67318"/>
    <lineage>
        <taxon>Bacteria</taxon>
        <taxon>Bacillati</taxon>
        <taxon>Actinomycetota</taxon>
        <taxon>Actinomycetes</taxon>
        <taxon>Kitasatosporales</taxon>
        <taxon>Streptomycetaceae</taxon>
        <taxon>Streptomyces</taxon>
    </lineage>
</organism>
<dbReference type="PRINTS" id="PR00625">
    <property type="entry name" value="JDOMAIN"/>
</dbReference>
<dbReference type="Gene3D" id="2.60.260.20">
    <property type="entry name" value="Urease metallochaperone UreE, N-terminal domain"/>
    <property type="match status" value="2"/>
</dbReference>
<evidence type="ECO:0000313" key="4">
    <source>
        <dbReference type="EMBL" id="MFI1712132.1"/>
    </source>
</evidence>
<dbReference type="SUPFAM" id="SSF49493">
    <property type="entry name" value="HSP40/DnaJ peptide-binding domain"/>
    <property type="match status" value="2"/>
</dbReference>
<dbReference type="CDD" id="cd06257">
    <property type="entry name" value="DnaJ"/>
    <property type="match status" value="1"/>
</dbReference>
<dbReference type="PROSITE" id="PS50076">
    <property type="entry name" value="DNAJ_2"/>
    <property type="match status" value="1"/>
</dbReference>
<feature type="region of interest" description="Disordered" evidence="2">
    <location>
        <begin position="253"/>
        <end position="290"/>
    </location>
</feature>
<dbReference type="SUPFAM" id="SSF46565">
    <property type="entry name" value="Chaperone J-domain"/>
    <property type="match status" value="1"/>
</dbReference>
<dbReference type="InterPro" id="IPR001623">
    <property type="entry name" value="DnaJ_domain"/>
</dbReference>
<dbReference type="InterPro" id="IPR002939">
    <property type="entry name" value="DnaJ_C"/>
</dbReference>
<dbReference type="PANTHER" id="PTHR43096">
    <property type="entry name" value="DNAJ HOMOLOG 1, MITOCHONDRIAL-RELATED"/>
    <property type="match status" value="1"/>
</dbReference>
<keyword evidence="1" id="KW-0143">Chaperone</keyword>
<dbReference type="PROSITE" id="PS00636">
    <property type="entry name" value="DNAJ_1"/>
    <property type="match status" value="1"/>
</dbReference>
<evidence type="ECO:0000256" key="1">
    <source>
        <dbReference type="ARBA" id="ARBA00023186"/>
    </source>
</evidence>
<accession>A0ABW7TXM8</accession>
<reference evidence="4 5" key="1">
    <citation type="submission" date="2024-10" db="EMBL/GenBank/DDBJ databases">
        <title>The Natural Products Discovery Center: Release of the First 8490 Sequenced Strains for Exploring Actinobacteria Biosynthetic Diversity.</title>
        <authorList>
            <person name="Kalkreuter E."/>
            <person name="Kautsar S.A."/>
            <person name="Yang D."/>
            <person name="Bader C.D."/>
            <person name="Teijaro C.N."/>
            <person name="Fluegel L."/>
            <person name="Davis C.M."/>
            <person name="Simpson J.R."/>
            <person name="Lauterbach L."/>
            <person name="Steele A.D."/>
            <person name="Gui C."/>
            <person name="Meng S."/>
            <person name="Li G."/>
            <person name="Viehrig K."/>
            <person name="Ye F."/>
            <person name="Su P."/>
            <person name="Kiefer A.F."/>
            <person name="Nichols A."/>
            <person name="Cepeda A.J."/>
            <person name="Yan W."/>
            <person name="Fan B."/>
            <person name="Jiang Y."/>
            <person name="Adhikari A."/>
            <person name="Zheng C.-J."/>
            <person name="Schuster L."/>
            <person name="Cowan T.M."/>
            <person name="Smanski M.J."/>
            <person name="Chevrette M.G."/>
            <person name="De Carvalho L.P.S."/>
            <person name="Shen B."/>
        </authorList>
    </citation>
    <scope>NUCLEOTIDE SEQUENCE [LARGE SCALE GENOMIC DNA]</scope>
    <source>
        <strain evidence="4 5">NPDC020602</strain>
    </source>
</reference>
<dbReference type="Gene3D" id="1.10.287.110">
    <property type="entry name" value="DnaJ domain"/>
    <property type="match status" value="1"/>
</dbReference>
<dbReference type="Proteomes" id="UP001611339">
    <property type="component" value="Unassembled WGS sequence"/>
</dbReference>
<dbReference type="CDD" id="cd10747">
    <property type="entry name" value="DnaJ_C"/>
    <property type="match status" value="1"/>
</dbReference>
<dbReference type="Pfam" id="PF01556">
    <property type="entry name" value="DnaJ_C"/>
    <property type="match status" value="1"/>
</dbReference>
<keyword evidence="5" id="KW-1185">Reference proteome</keyword>
<gene>
    <name evidence="4" type="ORF">ACH407_00900</name>
</gene>
<protein>
    <submittedName>
        <fullName evidence="4">DnaJ C-terminal domain-containing protein</fullName>
    </submittedName>
</protein>
<name>A0ABW7TXM8_9ACTN</name>